<reference evidence="7 8" key="1">
    <citation type="journal article" date="2023" name="Hortic Res">
        <title>Pangenome of water caltrop reveals structural variations and asymmetric subgenome divergence after allopolyploidization.</title>
        <authorList>
            <person name="Zhang X."/>
            <person name="Chen Y."/>
            <person name="Wang L."/>
            <person name="Yuan Y."/>
            <person name="Fang M."/>
            <person name="Shi L."/>
            <person name="Lu R."/>
            <person name="Comes H.P."/>
            <person name="Ma Y."/>
            <person name="Chen Y."/>
            <person name="Huang G."/>
            <person name="Zhou Y."/>
            <person name="Zheng Z."/>
            <person name="Qiu Y."/>
        </authorList>
    </citation>
    <scope>NUCLEOTIDE SEQUENCE [LARGE SCALE GENOMIC DNA]</scope>
    <source>
        <tissue evidence="7">Roots</tissue>
    </source>
</reference>
<evidence type="ECO:0000256" key="4">
    <source>
        <dbReference type="ARBA" id="ARBA00023242"/>
    </source>
</evidence>
<evidence type="ECO:0000256" key="1">
    <source>
        <dbReference type="ARBA" id="ARBA00004123"/>
    </source>
</evidence>
<keyword evidence="2" id="KW-0805">Transcription regulation</keyword>
<dbReference type="SUPFAM" id="SSF47459">
    <property type="entry name" value="HLH, helix-loop-helix DNA-binding domain"/>
    <property type="match status" value="1"/>
</dbReference>
<evidence type="ECO:0000259" key="6">
    <source>
        <dbReference type="SMART" id="SM00353"/>
    </source>
</evidence>
<proteinExistence type="predicted"/>
<keyword evidence="5" id="KW-0175">Coiled coil</keyword>
<evidence type="ECO:0000256" key="2">
    <source>
        <dbReference type="ARBA" id="ARBA00023015"/>
    </source>
</evidence>
<keyword evidence="4" id="KW-0539">Nucleus</keyword>
<dbReference type="GO" id="GO:0003700">
    <property type="term" value="F:DNA-binding transcription factor activity"/>
    <property type="evidence" value="ECO:0007669"/>
    <property type="project" value="TreeGrafter"/>
</dbReference>
<dbReference type="GO" id="GO:0046983">
    <property type="term" value="F:protein dimerization activity"/>
    <property type="evidence" value="ECO:0007669"/>
    <property type="project" value="InterPro"/>
</dbReference>
<comment type="caution">
    <text evidence="7">The sequence shown here is derived from an EMBL/GenBank/DDBJ whole genome shotgun (WGS) entry which is preliminary data.</text>
</comment>
<dbReference type="InterPro" id="IPR036638">
    <property type="entry name" value="HLH_DNA-bd_sf"/>
</dbReference>
<evidence type="ECO:0000256" key="5">
    <source>
        <dbReference type="SAM" id="Coils"/>
    </source>
</evidence>
<feature type="domain" description="BHLH" evidence="6">
    <location>
        <begin position="46"/>
        <end position="89"/>
    </location>
</feature>
<comment type="subcellular location">
    <subcellularLocation>
        <location evidence="1">Nucleus</location>
    </subcellularLocation>
</comment>
<feature type="coiled-coil region" evidence="5">
    <location>
        <begin position="73"/>
        <end position="100"/>
    </location>
</feature>
<dbReference type="GO" id="GO:0005634">
    <property type="term" value="C:nucleus"/>
    <property type="evidence" value="ECO:0007669"/>
    <property type="project" value="UniProtKB-SubCell"/>
</dbReference>
<evidence type="ECO:0000256" key="3">
    <source>
        <dbReference type="ARBA" id="ARBA00023163"/>
    </source>
</evidence>
<dbReference type="EMBL" id="JAXIOK010000014">
    <property type="protein sequence ID" value="KAK4755735.1"/>
    <property type="molecule type" value="Genomic_DNA"/>
</dbReference>
<dbReference type="AlphaFoldDB" id="A0AAN7Q2R0"/>
<organism evidence="7 8">
    <name type="scientific">Trapa incisa</name>
    <dbReference type="NCBI Taxonomy" id="236973"/>
    <lineage>
        <taxon>Eukaryota</taxon>
        <taxon>Viridiplantae</taxon>
        <taxon>Streptophyta</taxon>
        <taxon>Embryophyta</taxon>
        <taxon>Tracheophyta</taxon>
        <taxon>Spermatophyta</taxon>
        <taxon>Magnoliopsida</taxon>
        <taxon>eudicotyledons</taxon>
        <taxon>Gunneridae</taxon>
        <taxon>Pentapetalae</taxon>
        <taxon>rosids</taxon>
        <taxon>malvids</taxon>
        <taxon>Myrtales</taxon>
        <taxon>Lythraceae</taxon>
        <taxon>Trapa</taxon>
    </lineage>
</organism>
<dbReference type="PANTHER" id="PTHR31945:SF20">
    <property type="entry name" value="TRANSCRIPTION FACTOR DYT1"/>
    <property type="match status" value="1"/>
</dbReference>
<dbReference type="InterPro" id="IPR011598">
    <property type="entry name" value="bHLH_dom"/>
</dbReference>
<evidence type="ECO:0000313" key="7">
    <source>
        <dbReference type="EMBL" id="KAK4755735.1"/>
    </source>
</evidence>
<dbReference type="PANTHER" id="PTHR31945">
    <property type="entry name" value="TRANSCRIPTION FACTOR SCREAM2-RELATED"/>
    <property type="match status" value="1"/>
</dbReference>
<sequence>MQFDHCVGTKLEELCMEEESGQTFGRRMGRWRYQNGDDSQYKSKNLTAERKRREKLSQRLLALRSLMNKVTIIEDAVKYIKELQKNVKVLSDQLMEMEASTSMGDVKIPNGETVVADEMEQDKIEPDVKVTNIDRHKLWMKITFEKQRGRLTKLMEALSVHGLELNDISLTTSTGVTLISSCIQGTKGEVLEASSTRKLLQEIIERI</sequence>
<dbReference type="Gene3D" id="4.10.280.10">
    <property type="entry name" value="Helix-loop-helix DNA-binding domain"/>
    <property type="match status" value="1"/>
</dbReference>
<evidence type="ECO:0000313" key="8">
    <source>
        <dbReference type="Proteomes" id="UP001345219"/>
    </source>
</evidence>
<keyword evidence="8" id="KW-1185">Reference proteome</keyword>
<dbReference type="InterPro" id="IPR051358">
    <property type="entry name" value="TF_AMS/ICE1/BHLH6-like"/>
</dbReference>
<accession>A0AAN7Q2R0</accession>
<keyword evidence="3" id="KW-0804">Transcription</keyword>
<dbReference type="SMART" id="SM00353">
    <property type="entry name" value="HLH"/>
    <property type="match status" value="1"/>
</dbReference>
<protein>
    <recommendedName>
        <fullName evidence="6">BHLH domain-containing protein</fullName>
    </recommendedName>
</protein>
<dbReference type="Proteomes" id="UP001345219">
    <property type="component" value="Chromosome 8"/>
</dbReference>
<dbReference type="GO" id="GO:0043565">
    <property type="term" value="F:sequence-specific DNA binding"/>
    <property type="evidence" value="ECO:0007669"/>
    <property type="project" value="TreeGrafter"/>
</dbReference>
<name>A0AAN7Q2R0_9MYRT</name>
<gene>
    <name evidence="7" type="ORF">SAY87_009492</name>
</gene>